<reference evidence="4" key="2">
    <citation type="submission" date="2025-09" db="UniProtKB">
        <authorList>
            <consortium name="Ensembl"/>
        </authorList>
    </citation>
    <scope>IDENTIFICATION</scope>
</reference>
<evidence type="ECO:0000313" key="4">
    <source>
        <dbReference type="Ensembl" id="ENSAPOP00000009514.1"/>
    </source>
</evidence>
<dbReference type="PRINTS" id="PR00722">
    <property type="entry name" value="CHYMOTRYPSIN"/>
</dbReference>
<feature type="signal peptide" evidence="2">
    <location>
        <begin position="1"/>
        <end position="18"/>
    </location>
</feature>
<dbReference type="Proteomes" id="UP000257200">
    <property type="component" value="Unplaced"/>
</dbReference>
<evidence type="ECO:0000313" key="5">
    <source>
        <dbReference type="Proteomes" id="UP000257200"/>
    </source>
</evidence>
<dbReference type="InterPro" id="IPR018114">
    <property type="entry name" value="TRYPSIN_HIS"/>
</dbReference>
<dbReference type="Ensembl" id="ENSAPOT00000001418.1">
    <property type="protein sequence ID" value="ENSAPOP00000009514.1"/>
    <property type="gene ID" value="ENSAPOG00000011818.1"/>
</dbReference>
<dbReference type="GO" id="GO:0004252">
    <property type="term" value="F:serine-type endopeptidase activity"/>
    <property type="evidence" value="ECO:0007669"/>
    <property type="project" value="InterPro"/>
</dbReference>
<reference evidence="4" key="1">
    <citation type="submission" date="2025-08" db="UniProtKB">
        <authorList>
            <consortium name="Ensembl"/>
        </authorList>
    </citation>
    <scope>IDENTIFICATION</scope>
</reference>
<organism evidence="4 5">
    <name type="scientific">Acanthochromis polyacanthus</name>
    <name type="common">spiny chromis</name>
    <dbReference type="NCBI Taxonomy" id="80966"/>
    <lineage>
        <taxon>Eukaryota</taxon>
        <taxon>Metazoa</taxon>
        <taxon>Chordata</taxon>
        <taxon>Craniata</taxon>
        <taxon>Vertebrata</taxon>
        <taxon>Euteleostomi</taxon>
        <taxon>Actinopterygii</taxon>
        <taxon>Neopterygii</taxon>
        <taxon>Teleostei</taxon>
        <taxon>Neoteleostei</taxon>
        <taxon>Acanthomorphata</taxon>
        <taxon>Ovalentaria</taxon>
        <taxon>Pomacentridae</taxon>
        <taxon>Acanthochromis</taxon>
    </lineage>
</organism>
<evidence type="ECO:0000259" key="3">
    <source>
        <dbReference type="PROSITE" id="PS50240"/>
    </source>
</evidence>
<sequence>MARLTFLLLLLWVGVTVSTVVDLQKRIYGGKKCDDDKRLYHATLSISVTGDDIHCGGSLIKPQWVLTAAHCKQAQMYAVAGVHPGSEREVSQVIHEKSYNLNHDIMLLKLNKPITDRKKVIPPPDNVELPDLHCADIPVVDCTNYRHHLQTNFPNFYQNKNYQHWFCGQSPTVDACHGDSGGGVVYNGQIYGVFSFSGDNQFACAQPAAFMNLCHPEYNAWITRILTTG</sequence>
<dbReference type="PROSITE" id="PS00134">
    <property type="entry name" value="TRYPSIN_HIS"/>
    <property type="match status" value="1"/>
</dbReference>
<dbReference type="STRING" id="80966.ENSAPOP00000009514"/>
<dbReference type="AlphaFoldDB" id="A0A3Q1EZ90"/>
<feature type="domain" description="Peptidase S1" evidence="3">
    <location>
        <begin position="27"/>
        <end position="227"/>
    </location>
</feature>
<keyword evidence="5" id="KW-1185">Reference proteome</keyword>
<dbReference type="PROSITE" id="PS50240">
    <property type="entry name" value="TRYPSIN_DOM"/>
    <property type="match status" value="1"/>
</dbReference>
<dbReference type="GO" id="GO:0006508">
    <property type="term" value="P:proteolysis"/>
    <property type="evidence" value="ECO:0007669"/>
    <property type="project" value="InterPro"/>
</dbReference>
<dbReference type="GeneTree" id="ENSGT00390000009571"/>
<dbReference type="InterPro" id="IPR001314">
    <property type="entry name" value="Peptidase_S1A"/>
</dbReference>
<proteinExistence type="predicted"/>
<dbReference type="PANTHER" id="PTHR24271">
    <property type="entry name" value="KALLIKREIN-RELATED"/>
    <property type="match status" value="1"/>
</dbReference>
<evidence type="ECO:0000256" key="2">
    <source>
        <dbReference type="SAM" id="SignalP"/>
    </source>
</evidence>
<dbReference type="SUPFAM" id="SSF50494">
    <property type="entry name" value="Trypsin-like serine proteases"/>
    <property type="match status" value="1"/>
</dbReference>
<dbReference type="InterPro" id="IPR043504">
    <property type="entry name" value="Peptidase_S1_PA_chymotrypsin"/>
</dbReference>
<dbReference type="InterPro" id="IPR001254">
    <property type="entry name" value="Trypsin_dom"/>
</dbReference>
<dbReference type="InterPro" id="IPR009003">
    <property type="entry name" value="Peptidase_S1_PA"/>
</dbReference>
<dbReference type="Gene3D" id="2.40.10.10">
    <property type="entry name" value="Trypsin-like serine proteases"/>
    <property type="match status" value="2"/>
</dbReference>
<dbReference type="Pfam" id="PF00089">
    <property type="entry name" value="Trypsin"/>
    <property type="match status" value="1"/>
</dbReference>
<name>A0A3Q1EZ90_9TELE</name>
<evidence type="ECO:0000256" key="1">
    <source>
        <dbReference type="ARBA" id="ARBA00023157"/>
    </source>
</evidence>
<keyword evidence="1" id="KW-1015">Disulfide bond</keyword>
<feature type="chain" id="PRO_5018583304" description="Peptidase S1 domain-containing protein" evidence="2">
    <location>
        <begin position="19"/>
        <end position="229"/>
    </location>
</feature>
<dbReference type="PANTHER" id="PTHR24271:SF50">
    <property type="match status" value="1"/>
</dbReference>
<dbReference type="SMART" id="SM00020">
    <property type="entry name" value="Tryp_SPc"/>
    <property type="match status" value="1"/>
</dbReference>
<accession>A0A3Q1EZ90</accession>
<keyword evidence="2" id="KW-0732">Signal</keyword>
<dbReference type="InParanoid" id="A0A3Q1EZ90"/>
<protein>
    <recommendedName>
        <fullName evidence="3">Peptidase S1 domain-containing protein</fullName>
    </recommendedName>
</protein>